<dbReference type="InterPro" id="IPR041698">
    <property type="entry name" value="Methyltransf_25"/>
</dbReference>
<evidence type="ECO:0000313" key="4">
    <source>
        <dbReference type="Proteomes" id="UP000318138"/>
    </source>
</evidence>
<gene>
    <name evidence="3" type="ORF">FLK61_41365</name>
</gene>
<evidence type="ECO:0000259" key="2">
    <source>
        <dbReference type="Pfam" id="PF13649"/>
    </source>
</evidence>
<dbReference type="Proteomes" id="UP000318138">
    <property type="component" value="Chromosome"/>
</dbReference>
<evidence type="ECO:0000313" key="3">
    <source>
        <dbReference type="EMBL" id="QKS73043.1"/>
    </source>
</evidence>
<name>A0A859FJR8_9BACI</name>
<reference evidence="4" key="1">
    <citation type="submission" date="2019-07" db="EMBL/GenBank/DDBJ databases">
        <title>Bacillus alkalisoli sp. nov. isolated from saline soil.</title>
        <authorList>
            <person name="Sun J.-Q."/>
            <person name="Xu L."/>
        </authorList>
    </citation>
    <scope>NUCLEOTIDE SEQUENCE [LARGE SCALE GENOMIC DNA]</scope>
    <source>
        <strain evidence="4">M4U3P1</strain>
    </source>
</reference>
<dbReference type="KEGG" id="psua:FLK61_41365"/>
<dbReference type="GO" id="GO:0032259">
    <property type="term" value="P:methylation"/>
    <property type="evidence" value="ECO:0007669"/>
    <property type="project" value="UniProtKB-KW"/>
</dbReference>
<keyword evidence="4" id="KW-1185">Reference proteome</keyword>
<dbReference type="Gene3D" id="3.40.50.150">
    <property type="entry name" value="Vaccinia Virus protein VP39"/>
    <property type="match status" value="1"/>
</dbReference>
<dbReference type="CDD" id="cd02440">
    <property type="entry name" value="AdoMet_MTases"/>
    <property type="match status" value="1"/>
</dbReference>
<evidence type="ECO:0000256" key="1">
    <source>
        <dbReference type="ARBA" id="ARBA00022679"/>
    </source>
</evidence>
<organism evidence="3 4">
    <name type="scientific">Paenalkalicoccus suaedae</name>
    <dbReference type="NCBI Taxonomy" id="2592382"/>
    <lineage>
        <taxon>Bacteria</taxon>
        <taxon>Bacillati</taxon>
        <taxon>Bacillota</taxon>
        <taxon>Bacilli</taxon>
        <taxon>Bacillales</taxon>
        <taxon>Bacillaceae</taxon>
        <taxon>Paenalkalicoccus</taxon>
    </lineage>
</organism>
<dbReference type="EMBL" id="CP041372">
    <property type="protein sequence ID" value="QKS73043.1"/>
    <property type="molecule type" value="Genomic_DNA"/>
</dbReference>
<dbReference type="Pfam" id="PF13649">
    <property type="entry name" value="Methyltransf_25"/>
    <property type="match status" value="1"/>
</dbReference>
<keyword evidence="1 3" id="KW-0808">Transferase</keyword>
<dbReference type="AlphaFoldDB" id="A0A859FJR8"/>
<dbReference type="SUPFAM" id="SSF53335">
    <property type="entry name" value="S-adenosyl-L-methionine-dependent methyltransferases"/>
    <property type="match status" value="1"/>
</dbReference>
<sequence>MSFTNTEEYDNPELYDKENDAYTPEFALLQKWAERCEGPIVDLACGTGRLTLPLAKRGYDIIGVDSHARMLDAARKKAEALGVEVDWQEQDATKLRLGSKSSFIYCVGNSFQHFLTNEDQDGLLFSVHTHLEAGGVFVFGTRFPSAEELLQPPVEEYWRSYSDGNLEVDLSTVSRYDALDQLQHYTTIRKYKNTDGQVVDEKTTNIQLRYVFPKEMERLLEGHGFEIEAVYGDWQETPATGESAEMVYLCRRGES</sequence>
<dbReference type="InterPro" id="IPR029063">
    <property type="entry name" value="SAM-dependent_MTases_sf"/>
</dbReference>
<protein>
    <submittedName>
        <fullName evidence="3">Methyltransferase domain-containing protein</fullName>
    </submittedName>
</protein>
<dbReference type="GO" id="GO:0008168">
    <property type="term" value="F:methyltransferase activity"/>
    <property type="evidence" value="ECO:0007669"/>
    <property type="project" value="UniProtKB-KW"/>
</dbReference>
<accession>A0A859FJR8</accession>
<proteinExistence type="predicted"/>
<dbReference type="RefSeq" id="WP_176011009.1">
    <property type="nucleotide sequence ID" value="NZ_CP041372.2"/>
</dbReference>
<feature type="domain" description="Methyltransferase" evidence="2">
    <location>
        <begin position="40"/>
        <end position="135"/>
    </location>
</feature>
<dbReference type="Gene3D" id="2.20.25.110">
    <property type="entry name" value="S-adenosyl-L-methionine-dependent methyltransferases"/>
    <property type="match status" value="1"/>
</dbReference>
<keyword evidence="3" id="KW-0489">Methyltransferase</keyword>
<dbReference type="PANTHER" id="PTHR43861">
    <property type="entry name" value="TRANS-ACONITATE 2-METHYLTRANSFERASE-RELATED"/>
    <property type="match status" value="1"/>
</dbReference>